<organism evidence="2">
    <name type="scientific">marine metagenome</name>
    <dbReference type="NCBI Taxonomy" id="408172"/>
    <lineage>
        <taxon>unclassified sequences</taxon>
        <taxon>metagenomes</taxon>
        <taxon>ecological metagenomes</taxon>
    </lineage>
</organism>
<evidence type="ECO:0000256" key="1">
    <source>
        <dbReference type="SAM" id="MobiDB-lite"/>
    </source>
</evidence>
<protein>
    <recommendedName>
        <fullName evidence="3">Amidohydrolase-related domain-containing protein</fullName>
    </recommendedName>
</protein>
<dbReference type="AlphaFoldDB" id="A0A383BJG1"/>
<feature type="compositionally biased region" description="Basic and acidic residues" evidence="1">
    <location>
        <begin position="36"/>
        <end position="45"/>
    </location>
</feature>
<name>A0A383BJG1_9ZZZZ</name>
<feature type="region of interest" description="Disordered" evidence="1">
    <location>
        <begin position="36"/>
        <end position="56"/>
    </location>
</feature>
<dbReference type="EMBL" id="UINC01200929">
    <property type="protein sequence ID" value="SVE20042.1"/>
    <property type="molecule type" value="Genomic_DNA"/>
</dbReference>
<accession>A0A383BJG1</accession>
<evidence type="ECO:0000313" key="2">
    <source>
        <dbReference type="EMBL" id="SVE20042.1"/>
    </source>
</evidence>
<gene>
    <name evidence="2" type="ORF">METZ01_LOCUS472896</name>
</gene>
<sequence>WSEKLTDSQIEDVFWNNAARLFNVTCNRQPHLVGIERRHKEDHRQSSNRCDQGGAE</sequence>
<proteinExistence type="predicted"/>
<evidence type="ECO:0008006" key="3">
    <source>
        <dbReference type="Google" id="ProtNLM"/>
    </source>
</evidence>
<reference evidence="2" key="1">
    <citation type="submission" date="2018-05" db="EMBL/GenBank/DDBJ databases">
        <authorList>
            <person name="Lanie J.A."/>
            <person name="Ng W.-L."/>
            <person name="Kazmierczak K.M."/>
            <person name="Andrzejewski T.M."/>
            <person name="Davidsen T.M."/>
            <person name="Wayne K.J."/>
            <person name="Tettelin H."/>
            <person name="Glass J.I."/>
            <person name="Rusch D."/>
            <person name="Podicherti R."/>
            <person name="Tsui H.-C.T."/>
            <person name="Winkler M.E."/>
        </authorList>
    </citation>
    <scope>NUCLEOTIDE SEQUENCE</scope>
</reference>
<feature type="non-terminal residue" evidence="2">
    <location>
        <position position="1"/>
    </location>
</feature>